<keyword evidence="4" id="KW-1185">Reference proteome</keyword>
<evidence type="ECO:0000256" key="1">
    <source>
        <dbReference type="SAM" id="MobiDB-lite"/>
    </source>
</evidence>
<reference evidence="3 4" key="1">
    <citation type="submission" date="2020-12" db="EMBL/GenBank/DDBJ databases">
        <title>Enhanced detection system for hospital associated transmission using whole genome sequencing surveillance.</title>
        <authorList>
            <person name="Harrison L.H."/>
            <person name="Van Tyne D."/>
            <person name="Marsh J.W."/>
            <person name="Griffith M.P."/>
            <person name="Snyder D.J."/>
            <person name="Cooper V.S."/>
            <person name="Mustapha M."/>
        </authorList>
    </citation>
    <scope>NUCLEOTIDE SEQUENCE [LARGE SCALE GENOMIC DNA]</scope>
    <source>
        <strain evidence="3 4">SER00238</strain>
    </source>
</reference>
<accession>A0ABS0TYH6</accession>
<dbReference type="RefSeq" id="WP_198642617.1">
    <property type="nucleotide sequence ID" value="NZ_JAEHSL010000035.1"/>
</dbReference>
<sequence length="487" mass="54343">MAEESINGALNSQLADFLMGEDIQPGSEAGYKMCKIIWEYHPLGGKMVEKPIEMAMFKPRIYNVSDDAEDRIVNAFIDTWVRLGITQKIKNLFFNARCYGAAAIGIGQDSVSSYKQITKMGLKEEDIFINIFDPLVAAGSMVTSQDPNTRDFQQPDKYLNIQGKKWHPSRTMKVFTGSQIYLSYQSSSMGFTGRSVFQRCLYPLRSYVNTMITNDLVSEKAGVLVAKTTQNSSVISGVLGMANKAKRGMIKAVKNKGVMNIGAGDSIESLNLQNIDGAMNSARSNIIADIAAGSDVPAAILKDEAFANGFGEGKEDSKSVAQYIDSVRQSIDPVITFFEEIVQYIAWNEDFYNSLKNEYPDIYTDDYYTTFFSWRASFEAKWPELQEESPEGRQDSESKLLEQTTKILETLYPRIDPENQAAVAQWLSDVINMMESYEGAPLVLDMDSLKSYRPPMLPTEDDAEYGNAKKGNEEEAEITLRSADRGG</sequence>
<protein>
    <submittedName>
        <fullName evidence="3">DUF1073 domain-containing protein</fullName>
    </submittedName>
</protein>
<evidence type="ECO:0000259" key="2">
    <source>
        <dbReference type="Pfam" id="PF06381"/>
    </source>
</evidence>
<feature type="domain" description="Anti-CBASS protein Acb1-like N-terminal" evidence="2">
    <location>
        <begin position="37"/>
        <end position="349"/>
    </location>
</feature>
<dbReference type="InterPro" id="IPR024459">
    <property type="entry name" value="Acb1-like_N"/>
</dbReference>
<feature type="region of interest" description="Disordered" evidence="1">
    <location>
        <begin position="454"/>
        <end position="487"/>
    </location>
</feature>
<evidence type="ECO:0000313" key="4">
    <source>
        <dbReference type="Proteomes" id="UP000639004"/>
    </source>
</evidence>
<comment type="caution">
    <text evidence="3">The sequence shown here is derived from an EMBL/GenBank/DDBJ whole genome shotgun (WGS) entry which is preliminary data.</text>
</comment>
<dbReference type="Proteomes" id="UP000639004">
    <property type="component" value="Unassembled WGS sequence"/>
</dbReference>
<gene>
    <name evidence="3" type="ORF">JEQ07_23890</name>
</gene>
<proteinExistence type="predicted"/>
<dbReference type="EMBL" id="JAEHSL010000035">
    <property type="protein sequence ID" value="MBI6183423.1"/>
    <property type="molecule type" value="Genomic_DNA"/>
</dbReference>
<name>A0ABS0TYH6_SERPR</name>
<evidence type="ECO:0000313" key="3">
    <source>
        <dbReference type="EMBL" id="MBI6183423.1"/>
    </source>
</evidence>
<dbReference type="Pfam" id="PF06381">
    <property type="entry name" value="Phage_portal_3"/>
    <property type="match status" value="1"/>
</dbReference>
<organism evidence="3 4">
    <name type="scientific">Serratia proteamaculans</name>
    <dbReference type="NCBI Taxonomy" id="28151"/>
    <lineage>
        <taxon>Bacteria</taxon>
        <taxon>Pseudomonadati</taxon>
        <taxon>Pseudomonadota</taxon>
        <taxon>Gammaproteobacteria</taxon>
        <taxon>Enterobacterales</taxon>
        <taxon>Yersiniaceae</taxon>
        <taxon>Serratia</taxon>
    </lineage>
</organism>